<sequence length="462" mass="49030">MPYVLGIHVGGTVTSAAVARREGGRWGSPAPVGLAAQSPTLPTVLCRVQDGSFVAGHDAERQELHHHEWVVRGFTRAVGDEVPLLVGDDFVAAHELVATMIEWVADLVAHRQGHPPEHVAVAHPATWGPYRAHLVHQALGRLGIGDVTLVPEPVAVGLDYADRQGLDDSDAIAVASLGGTSVDVTVLRRREPGFDVLGSSLSADHLSGAVLDDEVVTFVRSGAGVELDELDTENLRVRSDLFGLRTACVRAKEILSHQPETTVPVELGEHRAQVQLTRSRYEQLARPHLERLPDLLSQAVQSVALQSEDLAAVVLAGGSARTPLLRQLVGQKLSTAPRVDVAPELVAARGAAVSAVTAVSTETDEDSAAEPGVVIERPDELDLAGRLEPPPADDPPEPITRPPVKVEPMHLDPPARNPRVMRMITLSVAAVLIVIGLVLTVMHYQDGGMGWSPSGPGLLSTG</sequence>
<keyword evidence="3" id="KW-0143">Chaperone</keyword>
<evidence type="ECO:0000256" key="3">
    <source>
        <dbReference type="ARBA" id="ARBA00023186"/>
    </source>
</evidence>
<dbReference type="AlphaFoldDB" id="A0A5Q3Q9U3"/>
<protein>
    <submittedName>
        <fullName evidence="6">Hsp70 family protein</fullName>
    </submittedName>
</protein>
<keyword evidence="5" id="KW-1133">Transmembrane helix</keyword>
<keyword evidence="5" id="KW-0472">Membrane</keyword>
<dbReference type="Gene3D" id="3.90.640.10">
    <property type="entry name" value="Actin, Chain A, domain 4"/>
    <property type="match status" value="1"/>
</dbReference>
<feature type="region of interest" description="Disordered" evidence="4">
    <location>
        <begin position="383"/>
        <end position="411"/>
    </location>
</feature>
<keyword evidence="1" id="KW-0547">Nucleotide-binding</keyword>
<keyword evidence="7" id="KW-1185">Reference proteome</keyword>
<reference evidence="7" key="1">
    <citation type="submission" date="2019-11" db="EMBL/GenBank/DDBJ databases">
        <title>The complete genome sequence of Saccharopolyspora sp. E2A.</title>
        <authorList>
            <person name="Zhang G."/>
        </authorList>
    </citation>
    <scope>NUCLEOTIDE SEQUENCE [LARGE SCALE GENOMIC DNA]</scope>
    <source>
        <strain evidence="7">E2A</strain>
    </source>
</reference>
<gene>
    <name evidence="6" type="ORF">GIY23_01250</name>
</gene>
<dbReference type="EMBL" id="CP045929">
    <property type="protein sequence ID" value="QGK68369.1"/>
    <property type="molecule type" value="Genomic_DNA"/>
</dbReference>
<evidence type="ECO:0000256" key="2">
    <source>
        <dbReference type="ARBA" id="ARBA00022840"/>
    </source>
</evidence>
<dbReference type="SUPFAM" id="SSF53067">
    <property type="entry name" value="Actin-like ATPase domain"/>
    <property type="match status" value="2"/>
</dbReference>
<dbReference type="Proteomes" id="UP000371041">
    <property type="component" value="Chromosome"/>
</dbReference>
<dbReference type="Pfam" id="PF00012">
    <property type="entry name" value="HSP70"/>
    <property type="match status" value="1"/>
</dbReference>
<evidence type="ECO:0000313" key="6">
    <source>
        <dbReference type="EMBL" id="QGK68369.1"/>
    </source>
</evidence>
<dbReference type="Gene3D" id="3.30.420.40">
    <property type="match status" value="2"/>
</dbReference>
<feature type="compositionally biased region" description="Pro residues" evidence="4">
    <location>
        <begin position="388"/>
        <end position="401"/>
    </location>
</feature>
<evidence type="ECO:0000313" key="7">
    <source>
        <dbReference type="Proteomes" id="UP000371041"/>
    </source>
</evidence>
<dbReference type="GO" id="GO:0140662">
    <property type="term" value="F:ATP-dependent protein folding chaperone"/>
    <property type="evidence" value="ECO:0007669"/>
    <property type="project" value="InterPro"/>
</dbReference>
<evidence type="ECO:0000256" key="5">
    <source>
        <dbReference type="SAM" id="Phobius"/>
    </source>
</evidence>
<accession>A0A5Q3Q9U3</accession>
<evidence type="ECO:0000256" key="1">
    <source>
        <dbReference type="ARBA" id="ARBA00022741"/>
    </source>
</evidence>
<evidence type="ECO:0000256" key="4">
    <source>
        <dbReference type="SAM" id="MobiDB-lite"/>
    </source>
</evidence>
<dbReference type="InterPro" id="IPR013126">
    <property type="entry name" value="Hsp_70_fam"/>
</dbReference>
<feature type="transmembrane region" description="Helical" evidence="5">
    <location>
        <begin position="423"/>
        <end position="444"/>
    </location>
</feature>
<dbReference type="KEGG" id="sace:GIY23_01250"/>
<dbReference type="RefSeq" id="WP_154074978.1">
    <property type="nucleotide sequence ID" value="NZ_CP045929.1"/>
</dbReference>
<proteinExistence type="predicted"/>
<name>A0A5Q3Q9U3_9PSEU</name>
<keyword evidence="2" id="KW-0067">ATP-binding</keyword>
<dbReference type="InterPro" id="IPR043129">
    <property type="entry name" value="ATPase_NBD"/>
</dbReference>
<organism evidence="6 7">
    <name type="scientific">Allosaccharopolyspora coralli</name>
    <dbReference type="NCBI Taxonomy" id="2665642"/>
    <lineage>
        <taxon>Bacteria</taxon>
        <taxon>Bacillati</taxon>
        <taxon>Actinomycetota</taxon>
        <taxon>Actinomycetes</taxon>
        <taxon>Pseudonocardiales</taxon>
        <taxon>Pseudonocardiaceae</taxon>
        <taxon>Allosaccharopolyspora</taxon>
    </lineage>
</organism>
<keyword evidence="5" id="KW-0812">Transmembrane</keyword>
<dbReference type="GO" id="GO:0005524">
    <property type="term" value="F:ATP binding"/>
    <property type="evidence" value="ECO:0007669"/>
    <property type="project" value="UniProtKB-KW"/>
</dbReference>
<dbReference type="PANTHER" id="PTHR45639">
    <property type="entry name" value="HSC70CB, ISOFORM G-RELATED"/>
    <property type="match status" value="1"/>
</dbReference>